<dbReference type="PANTHER" id="PTHR11808:SF15">
    <property type="entry name" value="CYSTATHIONINE GAMMA-LYASE"/>
    <property type="match status" value="1"/>
</dbReference>
<dbReference type="GO" id="GO:0019343">
    <property type="term" value="P:cysteine biosynthetic process via cystathionine"/>
    <property type="evidence" value="ECO:0007669"/>
    <property type="project" value="TreeGrafter"/>
</dbReference>
<dbReference type="GO" id="GO:0030170">
    <property type="term" value="F:pyridoxal phosphate binding"/>
    <property type="evidence" value="ECO:0007669"/>
    <property type="project" value="InterPro"/>
</dbReference>
<dbReference type="Gene3D" id="3.40.640.10">
    <property type="entry name" value="Type I PLP-dependent aspartate aminotransferase-like (Major domain)"/>
    <property type="match status" value="1"/>
</dbReference>
<organism evidence="6 7">
    <name type="scientific">Natronincola peptidivorans</name>
    <dbReference type="NCBI Taxonomy" id="426128"/>
    <lineage>
        <taxon>Bacteria</taxon>
        <taxon>Bacillati</taxon>
        <taxon>Bacillota</taxon>
        <taxon>Clostridia</taxon>
        <taxon>Peptostreptococcales</taxon>
        <taxon>Natronincolaceae</taxon>
        <taxon>Natronincola</taxon>
    </lineage>
</organism>
<dbReference type="InterPro" id="IPR000277">
    <property type="entry name" value="Cys/Met-Metab_PyrdxlP-dep_enz"/>
</dbReference>
<dbReference type="RefSeq" id="WP_090440940.1">
    <property type="nucleotide sequence ID" value="NZ_FOHU01000004.1"/>
</dbReference>
<evidence type="ECO:0000256" key="2">
    <source>
        <dbReference type="ARBA" id="ARBA00009077"/>
    </source>
</evidence>
<sequence>MKFNTLVIHGGIDGDKATGAVTVPIYQTSTYKQKAVGEHTGYEYSRTGNPTREALEKLIADLEGGYRGFAFGSGMAALSSILMLFKSGDHIIIGDDVYGGTYRVVDKVFSHLGIVYDAVDTTSVDNIRKAVKHNTKAIIVETPSNPLMKLTDIAAVSEIAKEQNLLLVVDNTFMTPYLQRPLELGADIVVHSATKYLGGHSDVVAGLVAVNTEALAEKLHFVQNSVGAILGPQDSWLLIKGIRTLALRMDRHCENATKIAQWLLLQTWVKKVYYPGLDSKVTHYEKQMKDYGGMISFEVASQDIVDKIMSDLKVITLAESLGGIESLISVPAKMTHASVPPEKRQALGIKDTLIRLSVGVEDVEDIIKDLRPFI</sequence>
<proteinExistence type="inferred from homology"/>
<dbReference type="AlphaFoldDB" id="A0A1I0BHQ6"/>
<dbReference type="Proteomes" id="UP000199568">
    <property type="component" value="Unassembled WGS sequence"/>
</dbReference>
<dbReference type="InterPro" id="IPR015421">
    <property type="entry name" value="PyrdxlP-dep_Trfase_major"/>
</dbReference>
<dbReference type="PROSITE" id="PS00868">
    <property type="entry name" value="CYS_MET_METAB_PP"/>
    <property type="match status" value="1"/>
</dbReference>
<dbReference type="NCBIfam" id="NF005810">
    <property type="entry name" value="PRK07671.1"/>
    <property type="match status" value="1"/>
</dbReference>
<comment type="similarity">
    <text evidence="2 5">Belongs to the trans-sulfuration enzymes family.</text>
</comment>
<dbReference type="GO" id="GO:0009086">
    <property type="term" value="P:methionine biosynthetic process"/>
    <property type="evidence" value="ECO:0007669"/>
    <property type="project" value="UniProtKB-ARBA"/>
</dbReference>
<dbReference type="Gene3D" id="3.90.1150.10">
    <property type="entry name" value="Aspartate Aminotransferase, domain 1"/>
    <property type="match status" value="1"/>
</dbReference>
<dbReference type="CDD" id="cd00614">
    <property type="entry name" value="CGS_like"/>
    <property type="match status" value="1"/>
</dbReference>
<dbReference type="InterPro" id="IPR015422">
    <property type="entry name" value="PyrdxlP-dep_Trfase_small"/>
</dbReference>
<evidence type="ECO:0000313" key="6">
    <source>
        <dbReference type="EMBL" id="SET05767.1"/>
    </source>
</evidence>
<feature type="modified residue" description="N6-(pyridoxal phosphate)lysine" evidence="4">
    <location>
        <position position="195"/>
    </location>
</feature>
<dbReference type="GO" id="GO:0004123">
    <property type="term" value="F:cystathionine gamma-lyase activity"/>
    <property type="evidence" value="ECO:0007669"/>
    <property type="project" value="TreeGrafter"/>
</dbReference>
<dbReference type="PANTHER" id="PTHR11808">
    <property type="entry name" value="TRANS-SULFURATION ENZYME FAMILY MEMBER"/>
    <property type="match status" value="1"/>
</dbReference>
<keyword evidence="7" id="KW-1185">Reference proteome</keyword>
<protein>
    <submittedName>
        <fullName evidence="6">Cystathionine beta-lyase</fullName>
    </submittedName>
</protein>
<dbReference type="FunFam" id="3.40.640.10:FF:000009">
    <property type="entry name" value="Cystathionine gamma-synthase homolog"/>
    <property type="match status" value="1"/>
</dbReference>
<name>A0A1I0BHQ6_9FIRM</name>
<dbReference type="InterPro" id="IPR054542">
    <property type="entry name" value="Cys_met_metab_PP"/>
</dbReference>
<dbReference type="SUPFAM" id="SSF53383">
    <property type="entry name" value="PLP-dependent transferases"/>
    <property type="match status" value="1"/>
</dbReference>
<dbReference type="STRING" id="426128.SAMN05660297_01249"/>
<dbReference type="EMBL" id="FOHU01000004">
    <property type="protein sequence ID" value="SET05767.1"/>
    <property type="molecule type" value="Genomic_DNA"/>
</dbReference>
<keyword evidence="3 4" id="KW-0663">Pyridoxal phosphate</keyword>
<dbReference type="PIRSF" id="PIRSF001434">
    <property type="entry name" value="CGS"/>
    <property type="match status" value="1"/>
</dbReference>
<reference evidence="6 7" key="1">
    <citation type="submission" date="2016-10" db="EMBL/GenBank/DDBJ databases">
        <authorList>
            <person name="de Groot N.N."/>
        </authorList>
    </citation>
    <scope>NUCLEOTIDE SEQUENCE [LARGE SCALE GENOMIC DNA]</scope>
    <source>
        <strain evidence="6 7">DSM 18979</strain>
    </source>
</reference>
<accession>A0A1I0BHQ6</accession>
<comment type="cofactor">
    <cofactor evidence="1 5">
        <name>pyridoxal 5'-phosphate</name>
        <dbReference type="ChEBI" id="CHEBI:597326"/>
    </cofactor>
</comment>
<dbReference type="Pfam" id="PF01053">
    <property type="entry name" value="Cys_Met_Meta_PP"/>
    <property type="match status" value="1"/>
</dbReference>
<dbReference type="FunFam" id="3.90.1150.10:FF:000033">
    <property type="entry name" value="Cystathionine gamma-synthase"/>
    <property type="match status" value="1"/>
</dbReference>
<gene>
    <name evidence="6" type="ORF">SAMN05660297_01249</name>
</gene>
<keyword evidence="6" id="KW-0456">Lyase</keyword>
<dbReference type="OrthoDB" id="9780685at2"/>
<evidence type="ECO:0000256" key="1">
    <source>
        <dbReference type="ARBA" id="ARBA00001933"/>
    </source>
</evidence>
<dbReference type="GO" id="GO:0003962">
    <property type="term" value="F:cystathionine gamma-synthase activity"/>
    <property type="evidence" value="ECO:0007669"/>
    <property type="project" value="TreeGrafter"/>
</dbReference>
<dbReference type="InterPro" id="IPR015424">
    <property type="entry name" value="PyrdxlP-dep_Trfase"/>
</dbReference>
<evidence type="ECO:0000313" key="7">
    <source>
        <dbReference type="Proteomes" id="UP000199568"/>
    </source>
</evidence>
<evidence type="ECO:0000256" key="3">
    <source>
        <dbReference type="ARBA" id="ARBA00022898"/>
    </source>
</evidence>
<dbReference type="GO" id="GO:0019346">
    <property type="term" value="P:transsulfuration"/>
    <property type="evidence" value="ECO:0007669"/>
    <property type="project" value="InterPro"/>
</dbReference>
<evidence type="ECO:0000256" key="4">
    <source>
        <dbReference type="PIRSR" id="PIRSR001434-2"/>
    </source>
</evidence>
<dbReference type="GO" id="GO:0005737">
    <property type="term" value="C:cytoplasm"/>
    <property type="evidence" value="ECO:0007669"/>
    <property type="project" value="TreeGrafter"/>
</dbReference>
<evidence type="ECO:0000256" key="5">
    <source>
        <dbReference type="RuleBase" id="RU362118"/>
    </source>
</evidence>